<evidence type="ECO:0000256" key="3">
    <source>
        <dbReference type="ARBA" id="ARBA00022741"/>
    </source>
</evidence>
<dbReference type="Proteomes" id="UP001215598">
    <property type="component" value="Unassembled WGS sequence"/>
</dbReference>
<protein>
    <submittedName>
        <fullName evidence="7">MHCK/EF2 kinase</fullName>
    </submittedName>
</protein>
<keyword evidence="8" id="KW-1185">Reference proteome</keyword>
<feature type="non-terminal residue" evidence="7">
    <location>
        <position position="1"/>
    </location>
</feature>
<evidence type="ECO:0000256" key="4">
    <source>
        <dbReference type="ARBA" id="ARBA00022777"/>
    </source>
</evidence>
<keyword evidence="3" id="KW-0547">Nucleotide-binding</keyword>
<feature type="domain" description="Alpha-type protein kinase" evidence="6">
    <location>
        <begin position="1"/>
        <end position="161"/>
    </location>
</feature>
<evidence type="ECO:0000259" key="6">
    <source>
        <dbReference type="PROSITE" id="PS51158"/>
    </source>
</evidence>
<dbReference type="PROSITE" id="PS51158">
    <property type="entry name" value="ALPHA_KINASE"/>
    <property type="match status" value="1"/>
</dbReference>
<accession>A0AAD7MH29</accession>
<keyword evidence="1" id="KW-0723">Serine/threonine-protein kinase</keyword>
<dbReference type="Gene3D" id="3.20.200.10">
    <property type="entry name" value="MHCK/EF2 kinase"/>
    <property type="match status" value="1"/>
</dbReference>
<name>A0AAD7MH29_9AGAR</name>
<organism evidence="7 8">
    <name type="scientific">Mycena metata</name>
    <dbReference type="NCBI Taxonomy" id="1033252"/>
    <lineage>
        <taxon>Eukaryota</taxon>
        <taxon>Fungi</taxon>
        <taxon>Dikarya</taxon>
        <taxon>Basidiomycota</taxon>
        <taxon>Agaricomycotina</taxon>
        <taxon>Agaricomycetes</taxon>
        <taxon>Agaricomycetidae</taxon>
        <taxon>Agaricales</taxon>
        <taxon>Marasmiineae</taxon>
        <taxon>Mycenaceae</taxon>
        <taxon>Mycena</taxon>
    </lineage>
</organism>
<feature type="non-terminal residue" evidence="7">
    <location>
        <position position="161"/>
    </location>
</feature>
<reference evidence="7" key="1">
    <citation type="submission" date="2023-03" db="EMBL/GenBank/DDBJ databases">
        <title>Massive genome expansion in bonnet fungi (Mycena s.s.) driven by repeated elements and novel gene families across ecological guilds.</title>
        <authorList>
            <consortium name="Lawrence Berkeley National Laboratory"/>
            <person name="Harder C.B."/>
            <person name="Miyauchi S."/>
            <person name="Viragh M."/>
            <person name="Kuo A."/>
            <person name="Thoen E."/>
            <person name="Andreopoulos B."/>
            <person name="Lu D."/>
            <person name="Skrede I."/>
            <person name="Drula E."/>
            <person name="Henrissat B."/>
            <person name="Morin E."/>
            <person name="Kohler A."/>
            <person name="Barry K."/>
            <person name="LaButti K."/>
            <person name="Morin E."/>
            <person name="Salamov A."/>
            <person name="Lipzen A."/>
            <person name="Mereny Z."/>
            <person name="Hegedus B."/>
            <person name="Baldrian P."/>
            <person name="Stursova M."/>
            <person name="Weitz H."/>
            <person name="Taylor A."/>
            <person name="Grigoriev I.V."/>
            <person name="Nagy L.G."/>
            <person name="Martin F."/>
            <person name="Kauserud H."/>
        </authorList>
    </citation>
    <scope>NUCLEOTIDE SEQUENCE</scope>
    <source>
        <strain evidence="7">CBHHK182m</strain>
    </source>
</reference>
<evidence type="ECO:0000313" key="8">
    <source>
        <dbReference type="Proteomes" id="UP001215598"/>
    </source>
</evidence>
<dbReference type="PANTHER" id="PTHR45992">
    <property type="entry name" value="EUKARYOTIC ELONGATION FACTOR 2 KINASE-RELATED"/>
    <property type="match status" value="1"/>
</dbReference>
<evidence type="ECO:0000313" key="7">
    <source>
        <dbReference type="EMBL" id="KAJ7717163.1"/>
    </source>
</evidence>
<dbReference type="SMART" id="SM00811">
    <property type="entry name" value="Alpha_kinase"/>
    <property type="match status" value="1"/>
</dbReference>
<dbReference type="InterPro" id="IPR051852">
    <property type="entry name" value="Alpha-type_PK"/>
</dbReference>
<sequence>LMMELRCLAWGRVLMELVYLFIENFLTKRQLEKAPFPIPRFQFVDVALLISQNEFYLVETPIHGEFRKYINNRAAVPLDFLDARDTNSAEFLCFAQHIQYQETFKTLFVSDFQGNDRFLTDPQILTSGEGKQLFADGNVSKGFLNFETDHRCNAFCKFFEL</sequence>
<keyword evidence="2" id="KW-0808">Transferase</keyword>
<comment type="caution">
    <text evidence="7">The sequence shown here is derived from an EMBL/GenBank/DDBJ whole genome shotgun (WGS) entry which is preliminary data.</text>
</comment>
<evidence type="ECO:0000256" key="2">
    <source>
        <dbReference type="ARBA" id="ARBA00022679"/>
    </source>
</evidence>
<evidence type="ECO:0000256" key="1">
    <source>
        <dbReference type="ARBA" id="ARBA00022527"/>
    </source>
</evidence>
<keyword evidence="4 7" id="KW-0418">Kinase</keyword>
<proteinExistence type="predicted"/>
<dbReference type="InterPro" id="IPR004166">
    <property type="entry name" value="a-kinase_dom"/>
</dbReference>
<dbReference type="GO" id="GO:0004674">
    <property type="term" value="F:protein serine/threonine kinase activity"/>
    <property type="evidence" value="ECO:0007669"/>
    <property type="project" value="UniProtKB-KW"/>
</dbReference>
<dbReference type="EMBL" id="JARKIB010000281">
    <property type="protein sequence ID" value="KAJ7717163.1"/>
    <property type="molecule type" value="Genomic_DNA"/>
</dbReference>
<dbReference type="SUPFAM" id="SSF56112">
    <property type="entry name" value="Protein kinase-like (PK-like)"/>
    <property type="match status" value="1"/>
</dbReference>
<dbReference type="InterPro" id="IPR011009">
    <property type="entry name" value="Kinase-like_dom_sf"/>
</dbReference>
<dbReference type="AlphaFoldDB" id="A0AAD7MH29"/>
<evidence type="ECO:0000256" key="5">
    <source>
        <dbReference type="ARBA" id="ARBA00022840"/>
    </source>
</evidence>
<dbReference type="Pfam" id="PF02816">
    <property type="entry name" value="Alpha_kinase"/>
    <property type="match status" value="1"/>
</dbReference>
<dbReference type="GO" id="GO:0005524">
    <property type="term" value="F:ATP binding"/>
    <property type="evidence" value="ECO:0007669"/>
    <property type="project" value="UniProtKB-KW"/>
</dbReference>
<gene>
    <name evidence="7" type="ORF">B0H16DRAFT_1228741</name>
</gene>
<keyword evidence="5" id="KW-0067">ATP-binding</keyword>